<reference evidence="2" key="1">
    <citation type="submission" date="2016-03" db="EMBL/GenBank/DDBJ databases">
        <authorList>
            <person name="Guldener U."/>
        </authorList>
    </citation>
    <scope>NUCLEOTIDE SEQUENCE [LARGE SCALE GENOMIC DNA]</scope>
</reference>
<evidence type="ECO:0000313" key="2">
    <source>
        <dbReference type="Proteomes" id="UP000177625"/>
    </source>
</evidence>
<gene>
    <name evidence="1" type="ORF">RSE6_08742</name>
</gene>
<accession>A0A1E1MG64</accession>
<dbReference type="AlphaFoldDB" id="A0A1E1MG64"/>
<dbReference type="Proteomes" id="UP000177625">
    <property type="component" value="Unassembled WGS sequence"/>
</dbReference>
<name>A0A1E1MG64_RHYSE</name>
<evidence type="ECO:0000313" key="1">
    <source>
        <dbReference type="EMBL" id="CZT48089.1"/>
    </source>
</evidence>
<keyword evidence="2" id="KW-1185">Reference proteome</keyword>
<protein>
    <recommendedName>
        <fullName evidence="3">Glycosyltransferase 2-like domain-containing protein</fullName>
    </recommendedName>
</protein>
<proteinExistence type="predicted"/>
<organism evidence="1 2">
    <name type="scientific">Rhynchosporium secalis</name>
    <name type="common">Barley scald fungus</name>
    <dbReference type="NCBI Taxonomy" id="38038"/>
    <lineage>
        <taxon>Eukaryota</taxon>
        <taxon>Fungi</taxon>
        <taxon>Dikarya</taxon>
        <taxon>Ascomycota</taxon>
        <taxon>Pezizomycotina</taxon>
        <taxon>Leotiomycetes</taxon>
        <taxon>Helotiales</taxon>
        <taxon>Ploettnerulaceae</taxon>
        <taxon>Rhynchosporium</taxon>
    </lineage>
</organism>
<dbReference type="EMBL" id="FJVC01000321">
    <property type="protein sequence ID" value="CZT48089.1"/>
    <property type="molecule type" value="Genomic_DNA"/>
</dbReference>
<evidence type="ECO:0008006" key="3">
    <source>
        <dbReference type="Google" id="ProtNLM"/>
    </source>
</evidence>
<sequence>MFNTDPLQTLPNTAFDSQLSDVALYIPDYKSGNIFEATLEAVTRIFPPEDMLVIANGDSPMPLDNTGDICTECETSHSYSPLGSKIITQFC</sequence>